<dbReference type="Proteomes" id="UP000295070">
    <property type="component" value="Chromosome 7"/>
</dbReference>
<dbReference type="GO" id="GO:0030334">
    <property type="term" value="P:regulation of cell migration"/>
    <property type="evidence" value="ECO:0007669"/>
    <property type="project" value="TreeGrafter"/>
</dbReference>
<proteinExistence type="predicted"/>
<dbReference type="GO" id="GO:0017154">
    <property type="term" value="F:semaphorin receptor activity"/>
    <property type="evidence" value="ECO:0007669"/>
    <property type="project" value="InterPro"/>
</dbReference>
<dbReference type="GO" id="GO:0007399">
    <property type="term" value="P:nervous system development"/>
    <property type="evidence" value="ECO:0007669"/>
    <property type="project" value="UniProtKB-ARBA"/>
</dbReference>
<accession>A0A484D6M8</accession>
<dbReference type="SUPFAM" id="SSF101912">
    <property type="entry name" value="Sema domain"/>
    <property type="match status" value="1"/>
</dbReference>
<protein>
    <recommendedName>
        <fullName evidence="2">Sema domain-containing protein</fullName>
    </recommendedName>
</protein>
<dbReference type="InterPro" id="IPR001627">
    <property type="entry name" value="Semap_dom"/>
</dbReference>
<reference evidence="3 4" key="1">
    <citation type="submission" date="2019-01" db="EMBL/GenBank/DDBJ databases">
        <title>A chromosome-scale genome assembly of the yellow perch, Perca flavescens.</title>
        <authorList>
            <person name="Feron R."/>
            <person name="Morvezen R."/>
            <person name="Bestin A."/>
            <person name="Haffray P."/>
            <person name="Klopp C."/>
            <person name="Zahm M."/>
            <person name="Cabau C."/>
            <person name="Roques C."/>
            <person name="Donnadieu C."/>
            <person name="Bouchez O."/>
            <person name="Christie M."/>
            <person name="Larson W."/>
            <person name="Guiguen Y."/>
        </authorList>
    </citation>
    <scope>NUCLEOTIDE SEQUENCE [LARGE SCALE GENOMIC DNA]</scope>
    <source>
        <strain evidence="3">YP-PL-M2</strain>
        <tissue evidence="3">Blood</tissue>
    </source>
</reference>
<dbReference type="STRING" id="8167.A0A484D6M8"/>
<feature type="domain" description="Sema" evidence="2">
    <location>
        <begin position="17"/>
        <end position="79"/>
    </location>
</feature>
<comment type="caution">
    <text evidence="3">The sequence shown here is derived from an EMBL/GenBank/DDBJ whole genome shotgun (WGS) entry which is preliminary data.</text>
</comment>
<organism evidence="3 4">
    <name type="scientific">Perca flavescens</name>
    <name type="common">American yellow perch</name>
    <name type="synonym">Morone flavescens</name>
    <dbReference type="NCBI Taxonomy" id="8167"/>
    <lineage>
        <taxon>Eukaryota</taxon>
        <taxon>Metazoa</taxon>
        <taxon>Chordata</taxon>
        <taxon>Craniata</taxon>
        <taxon>Vertebrata</taxon>
        <taxon>Euteleostomi</taxon>
        <taxon>Actinopterygii</taxon>
        <taxon>Neopterygii</taxon>
        <taxon>Teleostei</taxon>
        <taxon>Neoteleostei</taxon>
        <taxon>Acanthomorphata</taxon>
        <taxon>Eupercaria</taxon>
        <taxon>Perciformes</taxon>
        <taxon>Percoidei</taxon>
        <taxon>Percidae</taxon>
        <taxon>Percinae</taxon>
        <taxon>Perca</taxon>
    </lineage>
</organism>
<dbReference type="AlphaFoldDB" id="A0A484D6M8"/>
<evidence type="ECO:0000313" key="4">
    <source>
        <dbReference type="Proteomes" id="UP000295070"/>
    </source>
</evidence>
<dbReference type="Pfam" id="PF01403">
    <property type="entry name" value="Sema"/>
    <property type="match status" value="1"/>
</dbReference>
<dbReference type="InterPro" id="IPR031148">
    <property type="entry name" value="Plexin"/>
</dbReference>
<dbReference type="InterPro" id="IPR015943">
    <property type="entry name" value="WD40/YVTN_repeat-like_dom_sf"/>
</dbReference>
<dbReference type="EMBL" id="SCKG01000007">
    <property type="protein sequence ID" value="TDH10894.1"/>
    <property type="molecule type" value="Genomic_DNA"/>
</dbReference>
<dbReference type="GO" id="GO:0002116">
    <property type="term" value="C:semaphorin receptor complex"/>
    <property type="evidence" value="ECO:0007669"/>
    <property type="project" value="TreeGrafter"/>
</dbReference>
<evidence type="ECO:0000256" key="1">
    <source>
        <dbReference type="ARBA" id="ARBA00023180"/>
    </source>
</evidence>
<dbReference type="GO" id="GO:0005886">
    <property type="term" value="C:plasma membrane"/>
    <property type="evidence" value="ECO:0007669"/>
    <property type="project" value="TreeGrafter"/>
</dbReference>
<dbReference type="PANTHER" id="PTHR22625">
    <property type="entry name" value="PLEXIN"/>
    <property type="match status" value="1"/>
</dbReference>
<dbReference type="Gene3D" id="2.130.10.10">
    <property type="entry name" value="YVTN repeat-like/Quinoprotein amine dehydrogenase"/>
    <property type="match status" value="1"/>
</dbReference>
<dbReference type="InterPro" id="IPR036352">
    <property type="entry name" value="Semap_dom_sf"/>
</dbReference>
<evidence type="ECO:0000259" key="2">
    <source>
        <dbReference type="Pfam" id="PF01403"/>
    </source>
</evidence>
<dbReference type="PANTHER" id="PTHR22625:SF35">
    <property type="entry name" value="PLEXIN-A1"/>
    <property type="match status" value="1"/>
</dbReference>
<evidence type="ECO:0000313" key="3">
    <source>
        <dbReference type="EMBL" id="TDH10894.1"/>
    </source>
</evidence>
<sequence>MVELMAFSSSIPPTLQPLQIDDNFCGQDFNQPLGGTTAIEGVPLYVDKDDGMTSVAAYDYRGHTVAFTGTRSGRMKKQILDDIPLIGIPFPLSRHVFLCSGDGGRKVNTEVEAASVLTQINADAAVTRSRLYEQGNGETGHQLQ</sequence>
<name>A0A484D6M8_PERFV</name>
<keyword evidence="4" id="KW-1185">Reference proteome</keyword>
<keyword evidence="1" id="KW-0325">Glycoprotein</keyword>
<gene>
    <name evidence="3" type="ORF">EPR50_G00080180</name>
</gene>